<sequence length="562" mass="63219">MRVEEALQAEQLSPKEVYKQNWQPSKTRRCQWLLKTLRIVPFKEIGCDVSNVFPTETGAVFVQYVQLKNIINEKFNWDSFEFPARTKLVCSVTDEVNARICKVRIAFANLGQLWCKRGISLNLKGRVCQATRLLGDHVPNTPEYKYIGATAVDTLGPNQKWGHGHFDEDGSSPSILIKGKNVVFIQSLQDPAKGGPETTQKLRNKFSEIPVGNECWTEDFDKHKKSRTTCGRNHRTAKKQKEKNGYREVDPRCAPGNIMAQSMVAEGMFGILSCVRKILRIKWSDKILNIEFFRKASAVGVECSLDDAIVRPLERYDRNSDPKTTFLRSAVGCSWKSGTPPEIPLVGQSLCPLPLDSQLRSIVDRIVFGGFEVLVYSALGRLLFGRALLIIESEATLDEGNKPSSKTRQWLASFAPKLVEFSSKTKKYDVVVIPAVTAVLAVPYSGPTSDFSPFIRISSLMCQKLPRASSIVKAPLNFDETYPLWQIMLCLQTIRKPNDGLWSTQFHLAVRDPVNTNQDVMLAKREAISCTSGFCEPNGRATIFHVDDFRCPRLSNDEKSRT</sequence>
<evidence type="ECO:0000313" key="2">
    <source>
        <dbReference type="EMBL" id="GAA53598.1"/>
    </source>
</evidence>
<proteinExistence type="predicted"/>
<dbReference type="EMBL" id="DF143538">
    <property type="protein sequence ID" value="GAA53598.1"/>
    <property type="molecule type" value="Genomic_DNA"/>
</dbReference>
<gene>
    <name evidence="2" type="ORF">CLF_110592</name>
</gene>
<name>G7YKW7_CLOSI</name>
<accession>G7YKW7</accession>
<evidence type="ECO:0000256" key="1">
    <source>
        <dbReference type="SAM" id="MobiDB-lite"/>
    </source>
</evidence>
<dbReference type="Proteomes" id="UP000008909">
    <property type="component" value="Unassembled WGS sequence"/>
</dbReference>
<protein>
    <submittedName>
        <fullName evidence="2">Uncharacterized protein</fullName>
    </submittedName>
</protein>
<reference key="2">
    <citation type="submission" date="2011-10" db="EMBL/GenBank/DDBJ databases">
        <title>The genome and transcriptome sequence of Clonorchis sinensis provide insights into the carcinogenic liver fluke.</title>
        <authorList>
            <person name="Wang X."/>
            <person name="Huang Y."/>
            <person name="Chen W."/>
            <person name="Liu H."/>
            <person name="Guo L."/>
            <person name="Chen Y."/>
            <person name="Luo F."/>
            <person name="Zhou W."/>
            <person name="Sun J."/>
            <person name="Mao Q."/>
            <person name="Liang P."/>
            <person name="Zhou C."/>
            <person name="Tian Y."/>
            <person name="Men J."/>
            <person name="Lv X."/>
            <person name="Huang L."/>
            <person name="Zhou J."/>
            <person name="Hu Y."/>
            <person name="Li R."/>
            <person name="Zhang F."/>
            <person name="Lei H."/>
            <person name="Li X."/>
            <person name="Hu X."/>
            <person name="Liang C."/>
            <person name="Xu J."/>
            <person name="Wu Z."/>
            <person name="Yu X."/>
        </authorList>
    </citation>
    <scope>NUCLEOTIDE SEQUENCE</scope>
    <source>
        <strain>Henan</strain>
    </source>
</reference>
<evidence type="ECO:0000313" key="3">
    <source>
        <dbReference type="Proteomes" id="UP000008909"/>
    </source>
</evidence>
<keyword evidence="3" id="KW-1185">Reference proteome</keyword>
<dbReference type="AlphaFoldDB" id="G7YKW7"/>
<feature type="compositionally biased region" description="Basic residues" evidence="1">
    <location>
        <begin position="226"/>
        <end position="241"/>
    </location>
</feature>
<organism evidence="2 3">
    <name type="scientific">Clonorchis sinensis</name>
    <name type="common">Chinese liver fluke</name>
    <dbReference type="NCBI Taxonomy" id="79923"/>
    <lineage>
        <taxon>Eukaryota</taxon>
        <taxon>Metazoa</taxon>
        <taxon>Spiralia</taxon>
        <taxon>Lophotrochozoa</taxon>
        <taxon>Platyhelminthes</taxon>
        <taxon>Trematoda</taxon>
        <taxon>Digenea</taxon>
        <taxon>Opisthorchiida</taxon>
        <taxon>Opisthorchiata</taxon>
        <taxon>Opisthorchiidae</taxon>
        <taxon>Clonorchis</taxon>
    </lineage>
</organism>
<feature type="region of interest" description="Disordered" evidence="1">
    <location>
        <begin position="226"/>
        <end position="248"/>
    </location>
</feature>
<reference evidence="2" key="1">
    <citation type="journal article" date="2011" name="Genome Biol.">
        <title>The draft genome of the carcinogenic human liver fluke Clonorchis sinensis.</title>
        <authorList>
            <person name="Wang X."/>
            <person name="Chen W."/>
            <person name="Huang Y."/>
            <person name="Sun J."/>
            <person name="Men J."/>
            <person name="Liu H."/>
            <person name="Luo F."/>
            <person name="Guo L."/>
            <person name="Lv X."/>
            <person name="Deng C."/>
            <person name="Zhou C."/>
            <person name="Fan Y."/>
            <person name="Li X."/>
            <person name="Huang L."/>
            <person name="Hu Y."/>
            <person name="Liang C."/>
            <person name="Hu X."/>
            <person name="Xu J."/>
            <person name="Yu X."/>
        </authorList>
    </citation>
    <scope>NUCLEOTIDE SEQUENCE [LARGE SCALE GENOMIC DNA]</scope>
    <source>
        <strain evidence="2">Henan</strain>
    </source>
</reference>